<dbReference type="PANTHER" id="PTHR14009:SF6">
    <property type="entry name" value="LETM1 RBD DOMAIN-CONTAINING PROTEIN"/>
    <property type="match status" value="1"/>
</dbReference>
<evidence type="ECO:0000256" key="5">
    <source>
        <dbReference type="ARBA" id="ARBA00023128"/>
    </source>
</evidence>
<dbReference type="PANTHER" id="PTHR14009">
    <property type="entry name" value="LEUCINE ZIPPER-EF-HAND CONTAINING TRANSMEMBRANE PROTEIN"/>
    <property type="match status" value="1"/>
</dbReference>
<evidence type="ECO:0000256" key="4">
    <source>
        <dbReference type="ARBA" id="ARBA00022989"/>
    </source>
</evidence>
<reference evidence="11 12" key="1">
    <citation type="submission" date="2024-01" db="EMBL/GenBank/DDBJ databases">
        <authorList>
            <person name="Allen C."/>
            <person name="Tagirdzhanova G."/>
        </authorList>
    </citation>
    <scope>NUCLEOTIDE SEQUENCE [LARGE SCALE GENOMIC DNA]</scope>
</reference>
<dbReference type="Pfam" id="PF07766">
    <property type="entry name" value="LETM1_RBD"/>
    <property type="match status" value="1"/>
</dbReference>
<evidence type="ECO:0000313" key="11">
    <source>
        <dbReference type="EMBL" id="CAK7208971.1"/>
    </source>
</evidence>
<name>A0ABP0AP14_9PEZI</name>
<dbReference type="EMBL" id="CAWUHB010000001">
    <property type="protein sequence ID" value="CAK7208971.1"/>
    <property type="molecule type" value="Genomic_DNA"/>
</dbReference>
<evidence type="ECO:0000256" key="2">
    <source>
        <dbReference type="ARBA" id="ARBA00022692"/>
    </source>
</evidence>
<keyword evidence="4 9" id="KW-1133">Transmembrane helix</keyword>
<keyword evidence="2 9" id="KW-0812">Transmembrane</keyword>
<feature type="region of interest" description="Disordered" evidence="8">
    <location>
        <begin position="93"/>
        <end position="157"/>
    </location>
</feature>
<keyword evidence="3" id="KW-0999">Mitochondrion inner membrane</keyword>
<keyword evidence="5 7" id="KW-0496">Mitochondrion</keyword>
<organism evidence="11 12">
    <name type="scientific">Sporothrix curviconia</name>
    <dbReference type="NCBI Taxonomy" id="1260050"/>
    <lineage>
        <taxon>Eukaryota</taxon>
        <taxon>Fungi</taxon>
        <taxon>Dikarya</taxon>
        <taxon>Ascomycota</taxon>
        <taxon>Pezizomycotina</taxon>
        <taxon>Sordariomycetes</taxon>
        <taxon>Sordariomycetidae</taxon>
        <taxon>Ophiostomatales</taxon>
        <taxon>Ophiostomataceae</taxon>
        <taxon>Sporothrix</taxon>
    </lineage>
</organism>
<feature type="transmembrane region" description="Helical" evidence="9">
    <location>
        <begin position="231"/>
        <end position="252"/>
    </location>
</feature>
<evidence type="ECO:0000259" key="10">
    <source>
        <dbReference type="PROSITE" id="PS51758"/>
    </source>
</evidence>
<dbReference type="InterPro" id="IPR033122">
    <property type="entry name" value="LETM1-like_RBD"/>
</dbReference>
<protein>
    <recommendedName>
        <fullName evidence="10">Letm1 RBD domain-containing protein</fullName>
    </recommendedName>
</protein>
<gene>
    <name evidence="11" type="ORF">SCUCBS95973_000293</name>
</gene>
<evidence type="ECO:0000256" key="9">
    <source>
        <dbReference type="SAM" id="Phobius"/>
    </source>
</evidence>
<feature type="domain" description="Letm1 RBD" evidence="10">
    <location>
        <begin position="247"/>
        <end position="428"/>
    </location>
</feature>
<evidence type="ECO:0000256" key="6">
    <source>
        <dbReference type="ARBA" id="ARBA00023136"/>
    </source>
</evidence>
<accession>A0ABP0AP14</accession>
<evidence type="ECO:0000256" key="8">
    <source>
        <dbReference type="SAM" id="MobiDB-lite"/>
    </source>
</evidence>
<comment type="subcellular location">
    <subcellularLocation>
        <location evidence="1">Mitochondrion inner membrane</location>
        <topology evidence="1">Single-pass membrane protein</topology>
    </subcellularLocation>
</comment>
<evidence type="ECO:0000256" key="7">
    <source>
        <dbReference type="PROSITE-ProRule" id="PRU01094"/>
    </source>
</evidence>
<keyword evidence="6 9" id="KW-0472">Membrane</keyword>
<dbReference type="Proteomes" id="UP001642405">
    <property type="component" value="Unassembled WGS sequence"/>
</dbReference>
<sequence length="428" mass="45562">MTPATQLCAVRASTLLPIANGRTTLASAASGAKPLSGFIRAVVAAYSSSSRACTAAAAAARPLATRTPSMSPTCTALRRTPAHMTGPLCAVRQASTSTSHSPVSSSSSSSDHSSAGSSSTRSSAAVSTSSSFPSAARTAANPPYTTRPPSLELPERNPDASTFSHLFATGKAYLSFYKTGLRYLVENTKQVRAMNAAMEDNNSGSEGGHTWHATRADLLTRRRWGHDMRRLPLFGLLLLICGEFTPFVVLVFPHVVPYTCRIPKQVLKLRTKVEERREAAFRDYEAALAAAKEAGDAGPSDAASSLLVSRSLGLVAPFWDRIGLLSAAPGFAHSAVERRLAFLTEDDALLRRAGGAAALEPDEVVLASADRGMNVIGQDEDRLRKQLAKWLALTRSHAGNASADGDHGDIHQQMLTLLTQRPEVWPQK</sequence>
<evidence type="ECO:0000313" key="12">
    <source>
        <dbReference type="Proteomes" id="UP001642405"/>
    </source>
</evidence>
<proteinExistence type="predicted"/>
<comment type="caution">
    <text evidence="11">The sequence shown here is derived from an EMBL/GenBank/DDBJ whole genome shotgun (WGS) entry which is preliminary data.</text>
</comment>
<dbReference type="PROSITE" id="PS51758">
    <property type="entry name" value="LETM1_RBD"/>
    <property type="match status" value="1"/>
</dbReference>
<dbReference type="InterPro" id="IPR044202">
    <property type="entry name" value="LETM1/MDM38-like"/>
</dbReference>
<evidence type="ECO:0000256" key="1">
    <source>
        <dbReference type="ARBA" id="ARBA00004434"/>
    </source>
</evidence>
<feature type="compositionally biased region" description="Low complexity" evidence="8">
    <location>
        <begin position="94"/>
        <end position="140"/>
    </location>
</feature>
<keyword evidence="12" id="KW-1185">Reference proteome</keyword>
<evidence type="ECO:0000256" key="3">
    <source>
        <dbReference type="ARBA" id="ARBA00022792"/>
    </source>
</evidence>